<accession>A0A1C4FE82</accession>
<evidence type="ECO:0000313" key="1">
    <source>
        <dbReference type="EMBL" id="SCC54210.1"/>
    </source>
</evidence>
<dbReference type="RefSeq" id="WP_090137113.1">
    <property type="nucleotide sequence ID" value="NZ_FMBC01000035.1"/>
</dbReference>
<dbReference type="AlphaFoldDB" id="A0A1C4FE82"/>
<dbReference type="Proteomes" id="UP000198515">
    <property type="component" value="Unassembled WGS sequence"/>
</dbReference>
<reference evidence="2" key="1">
    <citation type="submission" date="2016-08" db="EMBL/GenBank/DDBJ databases">
        <authorList>
            <person name="Varghese N."/>
            <person name="Submissions Spin"/>
        </authorList>
    </citation>
    <scope>NUCLEOTIDE SEQUENCE [LARGE SCALE GENOMIC DNA]</scope>
    <source>
        <strain evidence="2">REICA_142</strain>
    </source>
</reference>
<keyword evidence="2" id="KW-1185">Reference proteome</keyword>
<gene>
    <name evidence="1" type="ORF">GA0061070_103540</name>
</gene>
<sequence length="79" mass="8888">MDEYQVFSDSACVLTAEEQKVAQLLGDAWNLYLALPVEHPMGLDEFCRAIHHCQNMVLARPAIRALAEKGQGYKRPISE</sequence>
<dbReference type="EMBL" id="FMBC01000035">
    <property type="protein sequence ID" value="SCC54210.1"/>
    <property type="molecule type" value="Genomic_DNA"/>
</dbReference>
<evidence type="ECO:0000313" key="2">
    <source>
        <dbReference type="Proteomes" id="UP000198515"/>
    </source>
</evidence>
<proteinExistence type="predicted"/>
<dbReference type="OrthoDB" id="7024771at2"/>
<name>A0A1C4FE82_9ENTR</name>
<organism evidence="1 2">
    <name type="scientific">Kosakonia oryziphila</name>
    <dbReference type="NCBI Taxonomy" id="1005667"/>
    <lineage>
        <taxon>Bacteria</taxon>
        <taxon>Pseudomonadati</taxon>
        <taxon>Pseudomonadota</taxon>
        <taxon>Gammaproteobacteria</taxon>
        <taxon>Enterobacterales</taxon>
        <taxon>Enterobacteriaceae</taxon>
        <taxon>Kosakonia</taxon>
    </lineage>
</organism>
<protein>
    <submittedName>
        <fullName evidence="1">Uncharacterized protein</fullName>
    </submittedName>
</protein>